<dbReference type="STRING" id="4155.A0A022PZK9"/>
<organism evidence="2 3">
    <name type="scientific">Erythranthe guttata</name>
    <name type="common">Yellow monkey flower</name>
    <name type="synonym">Mimulus guttatus</name>
    <dbReference type="NCBI Taxonomy" id="4155"/>
    <lineage>
        <taxon>Eukaryota</taxon>
        <taxon>Viridiplantae</taxon>
        <taxon>Streptophyta</taxon>
        <taxon>Embryophyta</taxon>
        <taxon>Tracheophyta</taxon>
        <taxon>Spermatophyta</taxon>
        <taxon>Magnoliopsida</taxon>
        <taxon>eudicotyledons</taxon>
        <taxon>Gunneridae</taxon>
        <taxon>Pentapetalae</taxon>
        <taxon>asterids</taxon>
        <taxon>lamiids</taxon>
        <taxon>Lamiales</taxon>
        <taxon>Phrymaceae</taxon>
        <taxon>Erythranthe</taxon>
    </lineage>
</organism>
<feature type="region of interest" description="Disordered" evidence="1">
    <location>
        <begin position="1"/>
        <end position="29"/>
    </location>
</feature>
<reference evidence="2 3" key="1">
    <citation type="journal article" date="2013" name="Proc. Natl. Acad. Sci. U.S.A.">
        <title>Fine-scale variation in meiotic recombination in Mimulus inferred from population shotgun sequencing.</title>
        <authorList>
            <person name="Hellsten U."/>
            <person name="Wright K.M."/>
            <person name="Jenkins J."/>
            <person name="Shu S."/>
            <person name="Yuan Y."/>
            <person name="Wessler S.R."/>
            <person name="Schmutz J."/>
            <person name="Willis J.H."/>
            <person name="Rokhsar D.S."/>
        </authorList>
    </citation>
    <scope>NUCLEOTIDE SEQUENCE [LARGE SCALE GENOMIC DNA]</scope>
    <source>
        <strain evidence="3">cv. DUN x IM62</strain>
    </source>
</reference>
<evidence type="ECO:0000313" key="2">
    <source>
        <dbReference type="EMBL" id="EYU20328.1"/>
    </source>
</evidence>
<proteinExistence type="predicted"/>
<sequence length="83" mass="9217">MASTTEPTVLKKEEEEEDEKPLADDEDTGAQIAPIVQLQEIAVTTGEENEDIILDLISNQFIEVDLDCLIFPFCVNVVFDSVC</sequence>
<name>A0A022PZK9_ERYGU</name>
<evidence type="ECO:0000256" key="1">
    <source>
        <dbReference type="SAM" id="MobiDB-lite"/>
    </source>
</evidence>
<dbReference type="AlphaFoldDB" id="A0A022PZK9"/>
<gene>
    <name evidence="2" type="ORF">MIMGU_mgv1a0129772mg</name>
</gene>
<accession>A0A022PZK9</accession>
<protein>
    <submittedName>
        <fullName evidence="2">Uncharacterized protein</fullName>
    </submittedName>
</protein>
<dbReference type="Proteomes" id="UP000030748">
    <property type="component" value="Unassembled WGS sequence"/>
</dbReference>
<feature type="non-terminal residue" evidence="2">
    <location>
        <position position="83"/>
    </location>
</feature>
<keyword evidence="3" id="KW-1185">Reference proteome</keyword>
<feature type="compositionally biased region" description="Acidic residues" evidence="1">
    <location>
        <begin position="14"/>
        <end position="28"/>
    </location>
</feature>
<evidence type="ECO:0000313" key="3">
    <source>
        <dbReference type="Proteomes" id="UP000030748"/>
    </source>
</evidence>
<dbReference type="EMBL" id="KI632284">
    <property type="protein sequence ID" value="EYU20328.1"/>
    <property type="molecule type" value="Genomic_DNA"/>
</dbReference>